<feature type="compositionally biased region" description="Polar residues" evidence="1">
    <location>
        <begin position="153"/>
        <end position="162"/>
    </location>
</feature>
<evidence type="ECO:0000256" key="1">
    <source>
        <dbReference type="SAM" id="MobiDB-lite"/>
    </source>
</evidence>
<accession>A0A3R7KF07</accession>
<feature type="region of interest" description="Disordered" evidence="1">
    <location>
        <begin position="265"/>
        <end position="288"/>
    </location>
</feature>
<keyword evidence="3" id="KW-1185">Reference proteome</keyword>
<name>A0A3R7KF07_TRYRA</name>
<comment type="caution">
    <text evidence="2">The sequence shown here is derived from an EMBL/GenBank/DDBJ whole genome shotgun (WGS) entry which is preliminary data.</text>
</comment>
<dbReference type="Proteomes" id="UP000283634">
    <property type="component" value="Unassembled WGS sequence"/>
</dbReference>
<evidence type="ECO:0000313" key="3">
    <source>
        <dbReference type="Proteomes" id="UP000283634"/>
    </source>
</evidence>
<dbReference type="GeneID" id="40328690"/>
<proteinExistence type="predicted"/>
<gene>
    <name evidence="2" type="ORF">TraAM80_04757</name>
</gene>
<dbReference type="OMA" id="TSMACGE"/>
<reference evidence="2 3" key="1">
    <citation type="journal article" date="2018" name="BMC Genomics">
        <title>Genomic comparison of Trypanosoma conorhini and Trypanosoma rangeli to Trypanosoma cruzi strains of high and low virulence.</title>
        <authorList>
            <person name="Bradwell K.R."/>
            <person name="Koparde V.N."/>
            <person name="Matveyev A.V."/>
            <person name="Serrano M.G."/>
            <person name="Alves J.M."/>
            <person name="Parikh H."/>
            <person name="Huang B."/>
            <person name="Lee V."/>
            <person name="Espinosa-Alvarez O."/>
            <person name="Ortiz P.A."/>
            <person name="Costa-Martins A.G."/>
            <person name="Teixeira M.M."/>
            <person name="Buck G.A."/>
        </authorList>
    </citation>
    <scope>NUCLEOTIDE SEQUENCE [LARGE SCALE GENOMIC DNA]</scope>
    <source>
        <strain evidence="2 3">AM80</strain>
    </source>
</reference>
<protein>
    <submittedName>
        <fullName evidence="2">Uncharacterized protein</fullName>
    </submittedName>
</protein>
<organism evidence="2 3">
    <name type="scientific">Trypanosoma rangeli</name>
    <dbReference type="NCBI Taxonomy" id="5698"/>
    <lineage>
        <taxon>Eukaryota</taxon>
        <taxon>Discoba</taxon>
        <taxon>Euglenozoa</taxon>
        <taxon>Kinetoplastea</taxon>
        <taxon>Metakinetoplastina</taxon>
        <taxon>Trypanosomatida</taxon>
        <taxon>Trypanosomatidae</taxon>
        <taxon>Trypanosoma</taxon>
        <taxon>Herpetosoma</taxon>
    </lineage>
</organism>
<dbReference type="EMBL" id="MKGL01000141">
    <property type="protein sequence ID" value="RNF05184.1"/>
    <property type="molecule type" value="Genomic_DNA"/>
</dbReference>
<dbReference type="VEuPathDB" id="TriTrypDB:TRSC58_06891"/>
<dbReference type="OrthoDB" id="10373244at2759"/>
<dbReference type="RefSeq" id="XP_029238533.1">
    <property type="nucleotide sequence ID" value="XM_029381671.1"/>
</dbReference>
<feature type="region of interest" description="Disordered" evidence="1">
    <location>
        <begin position="141"/>
        <end position="166"/>
    </location>
</feature>
<sequence length="288" mass="31794">MSMRRRDLREFLRGKEEENERARDAVLRSLQAEYEKLLASKLSALMWQVEHHRRRAASSQADSAAVTATSNVVSGEGVGSGASNVMAHCQCCKIAPRHCLCPEQNIRVLPPDLQQGDALVRHWLACDVASVNEAELFAEAEETRTREPLPVTSHPTTYSGQHGRTEVGASRMQVDDDAKEGDVANDANGIRASLFFGPLARETPTQTSSHTYVDPPPVTYTSYTAIATTTLARPPAPAVQLHKMPTEEAVKAHLRKKIASLYNDAEDMNRSQSRKAQRRNLIGLPEGW</sequence>
<dbReference type="AlphaFoldDB" id="A0A3R7KF07"/>
<evidence type="ECO:0000313" key="2">
    <source>
        <dbReference type="EMBL" id="RNF05184.1"/>
    </source>
</evidence>